<feature type="signal peptide" evidence="1">
    <location>
        <begin position="1"/>
        <end position="33"/>
    </location>
</feature>
<evidence type="ECO:0000259" key="2">
    <source>
        <dbReference type="PROSITE" id="PS51485"/>
    </source>
</evidence>
<gene>
    <name evidence="3" type="ORF">TorRG33x02_044830</name>
</gene>
<dbReference type="EMBL" id="JXTC01000017">
    <property type="protein sequence ID" value="PON99718.1"/>
    <property type="molecule type" value="Genomic_DNA"/>
</dbReference>
<dbReference type="InterPro" id="IPR008972">
    <property type="entry name" value="Cupredoxin"/>
</dbReference>
<evidence type="ECO:0000313" key="3">
    <source>
        <dbReference type="EMBL" id="PON99718.1"/>
    </source>
</evidence>
<dbReference type="OrthoDB" id="2011645at2759"/>
<dbReference type="STRING" id="63057.A0A2P5FPK0"/>
<dbReference type="PANTHER" id="PTHR33021:SF515">
    <property type="entry name" value="BASIC BLUE-LIKE PROTEIN"/>
    <property type="match status" value="1"/>
</dbReference>
<dbReference type="InterPro" id="IPR003245">
    <property type="entry name" value="Phytocyanin_dom"/>
</dbReference>
<feature type="domain" description="Phytocyanin" evidence="2">
    <location>
        <begin position="34"/>
        <end position="117"/>
    </location>
</feature>
<comment type="caution">
    <text evidence="3">The sequence shown here is derived from an EMBL/GenBank/DDBJ whole genome shotgun (WGS) entry which is preliminary data.</text>
</comment>
<proteinExistence type="predicted"/>
<accession>A0A2P5FPK0</accession>
<sequence length="117" mass="12924">MWKGRGSAIPKISTIVVVVALLYMVANLECVQAATYTVGGTGGWRFNVNKWPKGKHFRVGDVLMVDKKNYAKCKTPPRAKVYRSGKNKITLVKGQNNFICNMPGHCESGMKISIIAH</sequence>
<dbReference type="GO" id="GO:0009055">
    <property type="term" value="F:electron transfer activity"/>
    <property type="evidence" value="ECO:0007669"/>
    <property type="project" value="InterPro"/>
</dbReference>
<dbReference type="Gene3D" id="2.60.40.420">
    <property type="entry name" value="Cupredoxins - blue copper proteins"/>
    <property type="match status" value="1"/>
</dbReference>
<dbReference type="PANTHER" id="PTHR33021">
    <property type="entry name" value="BLUE COPPER PROTEIN"/>
    <property type="match status" value="1"/>
</dbReference>
<dbReference type="CDD" id="cd11013">
    <property type="entry name" value="Plantacyanin"/>
    <property type="match status" value="1"/>
</dbReference>
<dbReference type="InterPro" id="IPR039391">
    <property type="entry name" value="Phytocyanin-like"/>
</dbReference>
<feature type="chain" id="PRO_5015182677" evidence="1">
    <location>
        <begin position="34"/>
        <end position="117"/>
    </location>
</feature>
<dbReference type="Proteomes" id="UP000237000">
    <property type="component" value="Unassembled WGS sequence"/>
</dbReference>
<keyword evidence="4" id="KW-1185">Reference proteome</keyword>
<name>A0A2P5FPK0_TREOI</name>
<dbReference type="PROSITE" id="PS51485">
    <property type="entry name" value="PHYTOCYANIN"/>
    <property type="match status" value="1"/>
</dbReference>
<organism evidence="3 4">
    <name type="scientific">Trema orientale</name>
    <name type="common">Charcoal tree</name>
    <name type="synonym">Celtis orientalis</name>
    <dbReference type="NCBI Taxonomy" id="63057"/>
    <lineage>
        <taxon>Eukaryota</taxon>
        <taxon>Viridiplantae</taxon>
        <taxon>Streptophyta</taxon>
        <taxon>Embryophyta</taxon>
        <taxon>Tracheophyta</taxon>
        <taxon>Spermatophyta</taxon>
        <taxon>Magnoliopsida</taxon>
        <taxon>eudicotyledons</taxon>
        <taxon>Gunneridae</taxon>
        <taxon>Pentapetalae</taxon>
        <taxon>rosids</taxon>
        <taxon>fabids</taxon>
        <taxon>Rosales</taxon>
        <taxon>Cannabaceae</taxon>
        <taxon>Trema</taxon>
    </lineage>
</organism>
<dbReference type="AlphaFoldDB" id="A0A2P5FPK0"/>
<reference evidence="4" key="1">
    <citation type="submission" date="2016-06" db="EMBL/GenBank/DDBJ databases">
        <title>Parallel loss of symbiosis genes in relatives of nitrogen-fixing non-legume Parasponia.</title>
        <authorList>
            <person name="Van Velzen R."/>
            <person name="Holmer R."/>
            <person name="Bu F."/>
            <person name="Rutten L."/>
            <person name="Van Zeijl A."/>
            <person name="Liu W."/>
            <person name="Santuari L."/>
            <person name="Cao Q."/>
            <person name="Sharma T."/>
            <person name="Shen D."/>
            <person name="Roswanjaya Y."/>
            <person name="Wardhani T."/>
            <person name="Kalhor M.S."/>
            <person name="Jansen J."/>
            <person name="Van den Hoogen J."/>
            <person name="Gungor B."/>
            <person name="Hartog M."/>
            <person name="Hontelez J."/>
            <person name="Verver J."/>
            <person name="Yang W.-C."/>
            <person name="Schijlen E."/>
            <person name="Repin R."/>
            <person name="Schilthuizen M."/>
            <person name="Schranz E."/>
            <person name="Heidstra R."/>
            <person name="Miyata K."/>
            <person name="Fedorova E."/>
            <person name="Kohlen W."/>
            <person name="Bisseling T."/>
            <person name="Smit S."/>
            <person name="Geurts R."/>
        </authorList>
    </citation>
    <scope>NUCLEOTIDE SEQUENCE [LARGE SCALE GENOMIC DNA]</scope>
    <source>
        <strain evidence="4">cv. RG33-2</strain>
    </source>
</reference>
<dbReference type="GO" id="GO:0005886">
    <property type="term" value="C:plasma membrane"/>
    <property type="evidence" value="ECO:0007669"/>
    <property type="project" value="TreeGrafter"/>
</dbReference>
<dbReference type="Pfam" id="PF02298">
    <property type="entry name" value="Cu_bind_like"/>
    <property type="match status" value="1"/>
</dbReference>
<dbReference type="InterPro" id="IPR041844">
    <property type="entry name" value="Plantacyanin"/>
</dbReference>
<dbReference type="InParanoid" id="A0A2P5FPK0"/>
<keyword evidence="1" id="KW-0732">Signal</keyword>
<protein>
    <submittedName>
        <fullName evidence="3">Cupredoxin</fullName>
    </submittedName>
</protein>
<evidence type="ECO:0000256" key="1">
    <source>
        <dbReference type="SAM" id="SignalP"/>
    </source>
</evidence>
<dbReference type="SUPFAM" id="SSF49503">
    <property type="entry name" value="Cupredoxins"/>
    <property type="match status" value="1"/>
</dbReference>
<evidence type="ECO:0000313" key="4">
    <source>
        <dbReference type="Proteomes" id="UP000237000"/>
    </source>
</evidence>